<feature type="region of interest" description="Disordered" evidence="10">
    <location>
        <begin position="373"/>
        <end position="433"/>
    </location>
</feature>
<dbReference type="Pfam" id="PF01530">
    <property type="entry name" value="zf-C2HC"/>
    <property type="match status" value="2"/>
</dbReference>
<evidence type="ECO:0000256" key="9">
    <source>
        <dbReference type="ARBA" id="ARBA00023242"/>
    </source>
</evidence>
<keyword evidence="4" id="KW-0677">Repeat</keyword>
<keyword evidence="7" id="KW-0805">Transcription regulation</keyword>
<dbReference type="GO" id="GO:0008270">
    <property type="term" value="F:zinc ion binding"/>
    <property type="evidence" value="ECO:0007669"/>
    <property type="project" value="UniProtKB-KW"/>
</dbReference>
<evidence type="ECO:0000313" key="11">
    <source>
        <dbReference type="EMBL" id="CAJ0562829.1"/>
    </source>
</evidence>
<keyword evidence="12" id="KW-1185">Reference proteome</keyword>
<evidence type="ECO:0000313" key="12">
    <source>
        <dbReference type="Proteomes" id="UP001177023"/>
    </source>
</evidence>
<feature type="non-terminal residue" evidence="11">
    <location>
        <position position="1"/>
    </location>
</feature>
<accession>A0AA36FQX6</accession>
<dbReference type="PANTHER" id="PTHR10816:SF15">
    <property type="entry name" value="MYELIN TRANSCRIPTION FACTOR 1-LIKE PROTEIN"/>
    <property type="match status" value="1"/>
</dbReference>
<comment type="caution">
    <text evidence="11">The sequence shown here is derived from an EMBL/GenBank/DDBJ whole genome shotgun (WGS) entry which is preliminary data.</text>
</comment>
<feature type="compositionally biased region" description="Basic and acidic residues" evidence="10">
    <location>
        <begin position="119"/>
        <end position="130"/>
    </location>
</feature>
<gene>
    <name evidence="11" type="ORF">MSPICULIGERA_LOCUS2238</name>
</gene>
<organism evidence="11 12">
    <name type="scientific">Mesorhabditis spiculigera</name>
    <dbReference type="NCBI Taxonomy" id="96644"/>
    <lineage>
        <taxon>Eukaryota</taxon>
        <taxon>Metazoa</taxon>
        <taxon>Ecdysozoa</taxon>
        <taxon>Nematoda</taxon>
        <taxon>Chromadorea</taxon>
        <taxon>Rhabditida</taxon>
        <taxon>Rhabditina</taxon>
        <taxon>Rhabditomorpha</taxon>
        <taxon>Rhabditoidea</taxon>
        <taxon>Rhabditidae</taxon>
        <taxon>Mesorhabditinae</taxon>
        <taxon>Mesorhabditis</taxon>
    </lineage>
</organism>
<sequence>MSGLCQQQQQQQELWLSLLGAGLPLAFQNIPSFPTPSSERAASDSTASDAGAESPDTAQGTPTATPTTDDTGPPPAKRRRKPEAKDIVRLQDDVIPQLTPVQEGVGSVEEAVVVEQTTPEKCDILGELERSPSPAQTPTSRSDSPTHPSTPSARGMELPAGVLPTFSPPPANLSPSAIPNWTRNRGSDANKLSCPTPGCDGSGHQTGLYTHHRSLSGCPRRPDKNTIQLLALGQDTVLRCQTPGCTGKGHVNSNRTSHRSLSGCPIAYQQKLARKGIKFNSDPESPLDLTLRNLEQLQKSMQPPEPQPQLHNSIFLDMLQQFQMGRLPPFLPTQPAFPPGLLGNPFLQLGMMPNFEAPRLAAPKQISPISPAPAVAEQTVKEEPTEQPQEAPIDVDEEKPSSAEPTQPRPEPQAQSPAEQEKLPELPPLFAGRMFGSPLQLAQLLAQFQQAQPM</sequence>
<evidence type="ECO:0000256" key="3">
    <source>
        <dbReference type="ARBA" id="ARBA00022723"/>
    </source>
</evidence>
<comment type="subcellular location">
    <subcellularLocation>
        <location evidence="1">Nucleus</location>
    </subcellularLocation>
</comment>
<feature type="compositionally biased region" description="Basic and acidic residues" evidence="10">
    <location>
        <begin position="83"/>
        <end position="92"/>
    </location>
</feature>
<keyword evidence="8" id="KW-0804">Transcription</keyword>
<feature type="region of interest" description="Disordered" evidence="10">
    <location>
        <begin position="26"/>
        <end position="92"/>
    </location>
</feature>
<dbReference type="Gene3D" id="4.10.320.30">
    <property type="match status" value="2"/>
</dbReference>
<evidence type="ECO:0000256" key="10">
    <source>
        <dbReference type="SAM" id="MobiDB-lite"/>
    </source>
</evidence>
<dbReference type="GO" id="GO:0005634">
    <property type="term" value="C:nucleus"/>
    <property type="evidence" value="ECO:0007669"/>
    <property type="project" value="UniProtKB-SubCell"/>
</dbReference>
<dbReference type="Proteomes" id="UP001177023">
    <property type="component" value="Unassembled WGS sequence"/>
</dbReference>
<evidence type="ECO:0000256" key="1">
    <source>
        <dbReference type="ARBA" id="ARBA00004123"/>
    </source>
</evidence>
<reference evidence="11" key="1">
    <citation type="submission" date="2023-06" db="EMBL/GenBank/DDBJ databases">
        <authorList>
            <person name="Delattre M."/>
        </authorList>
    </citation>
    <scope>NUCLEOTIDE SEQUENCE</scope>
    <source>
        <strain evidence="11">AF72</strain>
    </source>
</reference>
<keyword evidence="6" id="KW-0862">Zinc</keyword>
<evidence type="ECO:0000256" key="6">
    <source>
        <dbReference type="ARBA" id="ARBA00022833"/>
    </source>
</evidence>
<evidence type="ECO:0000256" key="4">
    <source>
        <dbReference type="ARBA" id="ARBA00022737"/>
    </source>
</evidence>
<protein>
    <submittedName>
        <fullName evidence="11">Uncharacterized protein</fullName>
    </submittedName>
</protein>
<feature type="compositionally biased region" description="Low complexity" evidence="10">
    <location>
        <begin position="37"/>
        <end position="71"/>
    </location>
</feature>
<keyword evidence="5" id="KW-0863">Zinc-finger</keyword>
<dbReference type="InterPro" id="IPR002515">
    <property type="entry name" value="Znf_C2H2C"/>
</dbReference>
<dbReference type="PANTHER" id="PTHR10816">
    <property type="entry name" value="MYELIN TRANSCRIPTION FACTOR 1-RELATED"/>
    <property type="match status" value="1"/>
</dbReference>
<feature type="compositionally biased region" description="Polar residues" evidence="10">
    <location>
        <begin position="173"/>
        <end position="184"/>
    </location>
</feature>
<feature type="region of interest" description="Disordered" evidence="10">
    <location>
        <begin position="119"/>
        <end position="190"/>
    </location>
</feature>
<dbReference type="InterPro" id="IPR036060">
    <property type="entry name" value="Znf_C2H2C_sf"/>
</dbReference>
<dbReference type="PROSITE" id="PS51802">
    <property type="entry name" value="ZF_CCHHC"/>
    <property type="match status" value="2"/>
</dbReference>
<dbReference type="GO" id="GO:0007399">
    <property type="term" value="P:nervous system development"/>
    <property type="evidence" value="ECO:0007669"/>
    <property type="project" value="UniProtKB-KW"/>
</dbReference>
<keyword evidence="3" id="KW-0479">Metal-binding</keyword>
<evidence type="ECO:0000256" key="7">
    <source>
        <dbReference type="ARBA" id="ARBA00023015"/>
    </source>
</evidence>
<dbReference type="EMBL" id="CATQJA010000664">
    <property type="protein sequence ID" value="CAJ0562829.1"/>
    <property type="molecule type" value="Genomic_DNA"/>
</dbReference>
<evidence type="ECO:0000256" key="8">
    <source>
        <dbReference type="ARBA" id="ARBA00023163"/>
    </source>
</evidence>
<dbReference type="AlphaFoldDB" id="A0AA36FQX6"/>
<name>A0AA36FQX6_9BILA</name>
<comment type="similarity">
    <text evidence="2">Belongs to the MYT1 family.</text>
</comment>
<feature type="compositionally biased region" description="Polar residues" evidence="10">
    <location>
        <begin position="133"/>
        <end position="152"/>
    </location>
</feature>
<evidence type="ECO:0000256" key="2">
    <source>
        <dbReference type="ARBA" id="ARBA00010194"/>
    </source>
</evidence>
<dbReference type="FunFam" id="4.10.320.30:FF:000001">
    <property type="entry name" value="Myelin transcription factor 1-like, a"/>
    <property type="match status" value="2"/>
</dbReference>
<dbReference type="SUPFAM" id="SSF103637">
    <property type="entry name" value="CCHHC domain"/>
    <property type="match status" value="2"/>
</dbReference>
<dbReference type="GO" id="GO:0006355">
    <property type="term" value="P:regulation of DNA-templated transcription"/>
    <property type="evidence" value="ECO:0007669"/>
    <property type="project" value="InterPro"/>
</dbReference>
<proteinExistence type="inferred from homology"/>
<keyword evidence="9" id="KW-0539">Nucleus</keyword>
<evidence type="ECO:0000256" key="5">
    <source>
        <dbReference type="ARBA" id="ARBA00022771"/>
    </source>
</evidence>